<evidence type="ECO:0000313" key="1">
    <source>
        <dbReference type="EMBL" id="MCD1295596.1"/>
    </source>
</evidence>
<reference evidence="1 2" key="1">
    <citation type="submission" date="2017-11" db="EMBL/GenBank/DDBJ databases">
        <title>Isolation and Characterization of Family Methanocellaceae Species from Potential Methane Hydrate Area Offshore Southwestern Taiwan.</title>
        <authorList>
            <person name="Zhang W.-L."/>
            <person name="Chen W.-C."/>
            <person name="Lai M.-C."/>
            <person name="Chen S.-C."/>
        </authorList>
    </citation>
    <scope>NUCLEOTIDE SEQUENCE [LARGE SCALE GENOMIC DNA]</scope>
    <source>
        <strain evidence="1 2">CWC-04</strain>
    </source>
</reference>
<dbReference type="AlphaFoldDB" id="A0AAP2REY5"/>
<organism evidence="1 2">
    <name type="scientific">Methanooceanicella nereidis</name>
    <dbReference type="NCBI Taxonomy" id="2052831"/>
    <lineage>
        <taxon>Archaea</taxon>
        <taxon>Methanobacteriati</taxon>
        <taxon>Methanobacteriota</taxon>
        <taxon>Stenosarchaea group</taxon>
        <taxon>Methanomicrobia</taxon>
        <taxon>Methanocellales</taxon>
        <taxon>Methanocellaceae</taxon>
        <taxon>Methanooceanicella</taxon>
    </lineage>
</organism>
<keyword evidence="2" id="KW-1185">Reference proteome</keyword>
<name>A0AAP2REY5_9EURY</name>
<dbReference type="EMBL" id="PGCK01000009">
    <property type="protein sequence ID" value="MCD1295596.1"/>
    <property type="molecule type" value="Genomic_DNA"/>
</dbReference>
<dbReference type="RefSeq" id="WP_230742452.1">
    <property type="nucleotide sequence ID" value="NZ_PGCK01000009.1"/>
</dbReference>
<proteinExistence type="predicted"/>
<accession>A0AAP2REY5</accession>
<evidence type="ECO:0000313" key="2">
    <source>
        <dbReference type="Proteomes" id="UP001320159"/>
    </source>
</evidence>
<sequence>MPAKRKSSPEVKDQFSSPFKTADILLREDTGKSENKKRFERWMDIMVKERKIDPLWKDDTDAIKTVNWIKDRNAKSPVPEKKKRSK</sequence>
<gene>
    <name evidence="1" type="ORF">CUJ83_11360</name>
</gene>
<dbReference type="Proteomes" id="UP001320159">
    <property type="component" value="Unassembled WGS sequence"/>
</dbReference>
<comment type="caution">
    <text evidence="1">The sequence shown here is derived from an EMBL/GenBank/DDBJ whole genome shotgun (WGS) entry which is preliminary data.</text>
</comment>
<protein>
    <submittedName>
        <fullName evidence="1">Uncharacterized protein</fullName>
    </submittedName>
</protein>